<keyword evidence="2" id="KW-1185">Reference proteome</keyword>
<protein>
    <submittedName>
        <fullName evidence="1">Uncharacterized protein</fullName>
    </submittedName>
</protein>
<gene>
    <name evidence="1" type="ORF">NLG97_g10023</name>
</gene>
<reference evidence="1" key="1">
    <citation type="submission" date="2022-07" db="EMBL/GenBank/DDBJ databases">
        <title>Genome Sequence of Lecanicillium saksenae.</title>
        <authorList>
            <person name="Buettner E."/>
        </authorList>
    </citation>
    <scope>NUCLEOTIDE SEQUENCE</scope>
    <source>
        <strain evidence="1">VT-O1</strain>
    </source>
</reference>
<name>A0ACC1QFU9_9HYPO</name>
<accession>A0ACC1QFU9</accession>
<sequence>MIAHSAYTENLSVSNVVAVVGAAFIVSVFYRAYFRDTASIPGPWYTNWTRLVYTYKALKGEGPAYIQALHDQYGSTVRISPGCVAISEISDVQQVYNTKEVFVKSKFYDGFGGPKAPRSVFSTSSVDTHRRYRRLLGGPMSESSLKLVTPEVRSRAEKAMDRIEEEMDQRGAADVNKWFLFFTTDTIGDLAFGQGFNMLESGVQNQYSIDLHSLAKTGAIAIQLPSFVKYSRYVPFVSAAADRARQTLVRMADYARQSIARQKASEKTTLFSRIIRASEENLMTEPELVANAQSYLVAGTDTTSNTLTYLVWAVSRDETIRQTLLAELSTLPDDFSDAELKPLEYLDHVIQESLRLYSAAPALLPRLVPACGAVLSGYQLSPGTEIAAQAYTMHRNPKVFSDPYTFNPSRWENPTKEMKDSMTAFGRGNRVCLGLHLALIELRLATALFFTRFPTAKMSALEGMSDKDMEPVMHFLASPAGSRCLMEA</sequence>
<evidence type="ECO:0000313" key="2">
    <source>
        <dbReference type="Proteomes" id="UP001148737"/>
    </source>
</evidence>
<proteinExistence type="predicted"/>
<organism evidence="1 2">
    <name type="scientific">Lecanicillium saksenae</name>
    <dbReference type="NCBI Taxonomy" id="468837"/>
    <lineage>
        <taxon>Eukaryota</taxon>
        <taxon>Fungi</taxon>
        <taxon>Dikarya</taxon>
        <taxon>Ascomycota</taxon>
        <taxon>Pezizomycotina</taxon>
        <taxon>Sordariomycetes</taxon>
        <taxon>Hypocreomycetidae</taxon>
        <taxon>Hypocreales</taxon>
        <taxon>Cordycipitaceae</taxon>
        <taxon>Lecanicillium</taxon>
    </lineage>
</organism>
<evidence type="ECO:0000313" key="1">
    <source>
        <dbReference type="EMBL" id="KAJ3474031.1"/>
    </source>
</evidence>
<dbReference type="Proteomes" id="UP001148737">
    <property type="component" value="Unassembled WGS sequence"/>
</dbReference>
<comment type="caution">
    <text evidence="1">The sequence shown here is derived from an EMBL/GenBank/DDBJ whole genome shotgun (WGS) entry which is preliminary data.</text>
</comment>
<dbReference type="EMBL" id="JANAKD010002292">
    <property type="protein sequence ID" value="KAJ3474031.1"/>
    <property type="molecule type" value="Genomic_DNA"/>
</dbReference>